<dbReference type="Proteomes" id="UP000478052">
    <property type="component" value="Unassembled WGS sequence"/>
</dbReference>
<organism evidence="1 2">
    <name type="scientific">Aphis craccivora</name>
    <name type="common">Cowpea aphid</name>
    <dbReference type="NCBI Taxonomy" id="307492"/>
    <lineage>
        <taxon>Eukaryota</taxon>
        <taxon>Metazoa</taxon>
        <taxon>Ecdysozoa</taxon>
        <taxon>Arthropoda</taxon>
        <taxon>Hexapoda</taxon>
        <taxon>Insecta</taxon>
        <taxon>Pterygota</taxon>
        <taxon>Neoptera</taxon>
        <taxon>Paraneoptera</taxon>
        <taxon>Hemiptera</taxon>
        <taxon>Sternorrhyncha</taxon>
        <taxon>Aphidomorpha</taxon>
        <taxon>Aphidoidea</taxon>
        <taxon>Aphididae</taxon>
        <taxon>Aphidini</taxon>
        <taxon>Aphis</taxon>
        <taxon>Aphis</taxon>
    </lineage>
</organism>
<name>A0A6G0Y1H8_APHCR</name>
<dbReference type="OrthoDB" id="6626684at2759"/>
<protein>
    <submittedName>
        <fullName evidence="1">Endo/exonuclease/phosphatase domain-containing protein</fullName>
    </submittedName>
</protein>
<sequence length="163" mass="18751">MLSRQIISSSPAKKLDILDIFVTKIPSNLHCLTNKILNLNSDHSFVILNVSVTVFARVEPPRLFSPLIDRLEFQNILNQRIDSKIKFKSNHDIDEAANNLTMQIPSAAWEATKPNKTHNSKNNYPIESDQIRCQIVEKRRARAKYQVTVLPYHKQLIINPLTH</sequence>
<evidence type="ECO:0000313" key="1">
    <source>
        <dbReference type="EMBL" id="KAF0747300.1"/>
    </source>
</evidence>
<reference evidence="1 2" key="1">
    <citation type="submission" date="2019-08" db="EMBL/GenBank/DDBJ databases">
        <title>Whole genome of Aphis craccivora.</title>
        <authorList>
            <person name="Voronova N.V."/>
            <person name="Shulinski R.S."/>
            <person name="Bandarenka Y.V."/>
            <person name="Zhorov D.G."/>
            <person name="Warner D."/>
        </authorList>
    </citation>
    <scope>NUCLEOTIDE SEQUENCE [LARGE SCALE GENOMIC DNA]</scope>
    <source>
        <strain evidence="1">180601</strain>
        <tissue evidence="1">Whole Body</tissue>
    </source>
</reference>
<comment type="caution">
    <text evidence="1">The sequence shown here is derived from an EMBL/GenBank/DDBJ whole genome shotgun (WGS) entry which is preliminary data.</text>
</comment>
<gene>
    <name evidence="1" type="ORF">FWK35_00029127</name>
</gene>
<keyword evidence="1" id="KW-0269">Exonuclease</keyword>
<dbReference type="AlphaFoldDB" id="A0A6G0Y1H8"/>
<accession>A0A6G0Y1H8</accession>
<proteinExistence type="predicted"/>
<dbReference type="EMBL" id="VUJU01006892">
    <property type="protein sequence ID" value="KAF0747300.1"/>
    <property type="molecule type" value="Genomic_DNA"/>
</dbReference>
<keyword evidence="1" id="KW-0378">Hydrolase</keyword>
<evidence type="ECO:0000313" key="2">
    <source>
        <dbReference type="Proteomes" id="UP000478052"/>
    </source>
</evidence>
<keyword evidence="1" id="KW-0540">Nuclease</keyword>
<keyword evidence="2" id="KW-1185">Reference proteome</keyword>
<dbReference type="GO" id="GO:0004527">
    <property type="term" value="F:exonuclease activity"/>
    <property type="evidence" value="ECO:0007669"/>
    <property type="project" value="UniProtKB-KW"/>
</dbReference>